<proteinExistence type="predicted"/>
<name>A0AAD7FGT7_9AGAR</name>
<comment type="caution">
    <text evidence="1">The sequence shown here is derived from an EMBL/GenBank/DDBJ whole genome shotgun (WGS) entry which is preliminary data.</text>
</comment>
<evidence type="ECO:0000313" key="2">
    <source>
        <dbReference type="Proteomes" id="UP001221142"/>
    </source>
</evidence>
<organism evidence="1 2">
    <name type="scientific">Roridomyces roridus</name>
    <dbReference type="NCBI Taxonomy" id="1738132"/>
    <lineage>
        <taxon>Eukaryota</taxon>
        <taxon>Fungi</taxon>
        <taxon>Dikarya</taxon>
        <taxon>Basidiomycota</taxon>
        <taxon>Agaricomycotina</taxon>
        <taxon>Agaricomycetes</taxon>
        <taxon>Agaricomycetidae</taxon>
        <taxon>Agaricales</taxon>
        <taxon>Marasmiineae</taxon>
        <taxon>Mycenaceae</taxon>
        <taxon>Roridomyces</taxon>
    </lineage>
</organism>
<gene>
    <name evidence="1" type="ORF">FB45DRAFT_930566</name>
</gene>
<sequence length="465" mass="52383">MTQLTDHLHPILLLPSEILSEIFIQFLPPFSATPHPSRAPLLLCAICHDWRQVALATPWLWNIFIMTVDPHKPLDTGMMWLFEQWLERGGSCPLTMVVTCRAPPEDESDDSPDTDAIPVPLIHTLNKCSARWHDVNFYFPLHDLRRLQAPEGLPVLERLALTAQRFDDPTRAAASPESESPLTIFRRAPALRDVYLGPGLDPMSSVVLPLHQLRHLDTRPLDLTRYFDIVRNVPNLQDLDVRLQRAWIGEDPVPEIETKAGSLRSLRIEVLDISLLDGMVDPLTCPVLEKLALSSQDHTRLQLGPDAALGRFIARSAAPLRELSIEVPSSADFVAMSDFEWVLGALSPSLEVLSIKAVGTDAARDLFRNIGGDKTLLPRLQRLCIGLSIWNPDWAAPEWKYEEVLQMLEARWNAEVQLKVFELKKALCWDPRGCLPRPSAEDEERFETLVEDGMDVEIELGGVDE</sequence>
<keyword evidence="2" id="KW-1185">Reference proteome</keyword>
<reference evidence="1" key="1">
    <citation type="submission" date="2023-03" db="EMBL/GenBank/DDBJ databases">
        <title>Massive genome expansion in bonnet fungi (Mycena s.s.) driven by repeated elements and novel gene families across ecological guilds.</title>
        <authorList>
            <consortium name="Lawrence Berkeley National Laboratory"/>
            <person name="Harder C.B."/>
            <person name="Miyauchi S."/>
            <person name="Viragh M."/>
            <person name="Kuo A."/>
            <person name="Thoen E."/>
            <person name="Andreopoulos B."/>
            <person name="Lu D."/>
            <person name="Skrede I."/>
            <person name="Drula E."/>
            <person name="Henrissat B."/>
            <person name="Morin E."/>
            <person name="Kohler A."/>
            <person name="Barry K."/>
            <person name="LaButti K."/>
            <person name="Morin E."/>
            <person name="Salamov A."/>
            <person name="Lipzen A."/>
            <person name="Mereny Z."/>
            <person name="Hegedus B."/>
            <person name="Baldrian P."/>
            <person name="Stursova M."/>
            <person name="Weitz H."/>
            <person name="Taylor A."/>
            <person name="Grigoriev I.V."/>
            <person name="Nagy L.G."/>
            <person name="Martin F."/>
            <person name="Kauserud H."/>
        </authorList>
    </citation>
    <scope>NUCLEOTIDE SEQUENCE</scope>
    <source>
        <strain evidence="1">9284</strain>
    </source>
</reference>
<dbReference type="AlphaFoldDB" id="A0AAD7FGT7"/>
<evidence type="ECO:0000313" key="1">
    <source>
        <dbReference type="EMBL" id="KAJ7619361.1"/>
    </source>
</evidence>
<protein>
    <recommendedName>
        <fullName evidence="3">F-box domain-containing protein</fullName>
    </recommendedName>
</protein>
<accession>A0AAD7FGT7</accession>
<dbReference type="EMBL" id="JARKIF010000018">
    <property type="protein sequence ID" value="KAJ7619361.1"/>
    <property type="molecule type" value="Genomic_DNA"/>
</dbReference>
<dbReference type="Proteomes" id="UP001221142">
    <property type="component" value="Unassembled WGS sequence"/>
</dbReference>
<dbReference type="InterPro" id="IPR032675">
    <property type="entry name" value="LRR_dom_sf"/>
</dbReference>
<evidence type="ECO:0008006" key="3">
    <source>
        <dbReference type="Google" id="ProtNLM"/>
    </source>
</evidence>
<dbReference type="Gene3D" id="3.80.10.10">
    <property type="entry name" value="Ribonuclease Inhibitor"/>
    <property type="match status" value="1"/>
</dbReference>